<evidence type="ECO:0000313" key="3">
    <source>
        <dbReference type="Proteomes" id="UP000478052"/>
    </source>
</evidence>
<dbReference type="Proteomes" id="UP000478052">
    <property type="component" value="Unassembled WGS sequence"/>
</dbReference>
<evidence type="ECO:0000313" key="2">
    <source>
        <dbReference type="EMBL" id="KAF0755066.1"/>
    </source>
</evidence>
<comment type="caution">
    <text evidence="2">The sequence shown here is derived from an EMBL/GenBank/DDBJ whole genome shotgun (WGS) entry which is preliminary data.</text>
</comment>
<gene>
    <name evidence="2" type="ORF">FWK35_00008713</name>
</gene>
<sequence length="158" mass="18521">MYELKHTIYTIKRLSICEIRSNDSYTISFSAYDRDFQEMTRYKTAASSSTVFIPGGKAGLRTYWAPGLKFHMGPFEKTSRSLYSQNDTFSNYFNYVRIAEIQRRKLNQMKEIVHSKVRGGKRTYQAQHHYTQNGQHNGNKEKCGQYQTNQRQAKGYSQ</sequence>
<dbReference type="EMBL" id="VUJU01004242">
    <property type="protein sequence ID" value="KAF0755066.1"/>
    <property type="molecule type" value="Genomic_DNA"/>
</dbReference>
<evidence type="ECO:0000256" key="1">
    <source>
        <dbReference type="SAM" id="MobiDB-lite"/>
    </source>
</evidence>
<proteinExistence type="predicted"/>
<protein>
    <submittedName>
        <fullName evidence="2">Uncharacterized protein</fullName>
    </submittedName>
</protein>
<accession>A0A6G0YFR5</accession>
<keyword evidence="3" id="KW-1185">Reference proteome</keyword>
<dbReference type="AlphaFoldDB" id="A0A6G0YFR5"/>
<name>A0A6G0YFR5_APHCR</name>
<organism evidence="2 3">
    <name type="scientific">Aphis craccivora</name>
    <name type="common">Cowpea aphid</name>
    <dbReference type="NCBI Taxonomy" id="307492"/>
    <lineage>
        <taxon>Eukaryota</taxon>
        <taxon>Metazoa</taxon>
        <taxon>Ecdysozoa</taxon>
        <taxon>Arthropoda</taxon>
        <taxon>Hexapoda</taxon>
        <taxon>Insecta</taxon>
        <taxon>Pterygota</taxon>
        <taxon>Neoptera</taxon>
        <taxon>Paraneoptera</taxon>
        <taxon>Hemiptera</taxon>
        <taxon>Sternorrhyncha</taxon>
        <taxon>Aphidomorpha</taxon>
        <taxon>Aphidoidea</taxon>
        <taxon>Aphididae</taxon>
        <taxon>Aphidini</taxon>
        <taxon>Aphis</taxon>
        <taxon>Aphis</taxon>
    </lineage>
</organism>
<feature type="region of interest" description="Disordered" evidence="1">
    <location>
        <begin position="130"/>
        <end position="158"/>
    </location>
</feature>
<feature type="compositionally biased region" description="Polar residues" evidence="1">
    <location>
        <begin position="145"/>
        <end position="158"/>
    </location>
</feature>
<reference evidence="2 3" key="1">
    <citation type="submission" date="2019-08" db="EMBL/GenBank/DDBJ databases">
        <title>Whole genome of Aphis craccivora.</title>
        <authorList>
            <person name="Voronova N.V."/>
            <person name="Shulinski R.S."/>
            <person name="Bandarenka Y.V."/>
            <person name="Zhorov D.G."/>
            <person name="Warner D."/>
        </authorList>
    </citation>
    <scope>NUCLEOTIDE SEQUENCE [LARGE SCALE GENOMIC DNA]</scope>
    <source>
        <strain evidence="2">180601</strain>
        <tissue evidence="2">Whole Body</tissue>
    </source>
</reference>